<comment type="caution">
    <text evidence="2">The sequence shown here is derived from an EMBL/GenBank/DDBJ whole genome shotgun (WGS) entry which is preliminary data.</text>
</comment>
<gene>
    <name evidence="2" type="ORF">GCM10011335_17880</name>
</gene>
<sequence>MPYTWGRRPREKPLSPLGDGRRISRSDGNRADIAANPFGSDADGLLSYRDATTTRFAAFDGEALEGAL</sequence>
<dbReference type="EMBL" id="BMJJ01000003">
    <property type="protein sequence ID" value="GGD15481.1"/>
    <property type="molecule type" value="Genomic_DNA"/>
</dbReference>
<dbReference type="RefSeq" id="WP_188850221.1">
    <property type="nucleotide sequence ID" value="NZ_BMJJ01000003.1"/>
</dbReference>
<keyword evidence="3" id="KW-1185">Reference proteome</keyword>
<evidence type="ECO:0000256" key="1">
    <source>
        <dbReference type="SAM" id="MobiDB-lite"/>
    </source>
</evidence>
<evidence type="ECO:0000313" key="3">
    <source>
        <dbReference type="Proteomes" id="UP000613160"/>
    </source>
</evidence>
<name>A0A916XVX8_9HYPH</name>
<protein>
    <submittedName>
        <fullName evidence="2">Uncharacterized protein</fullName>
    </submittedName>
</protein>
<dbReference type="AlphaFoldDB" id="A0A916XVX8"/>
<feature type="region of interest" description="Disordered" evidence="1">
    <location>
        <begin position="1"/>
        <end position="36"/>
    </location>
</feature>
<organism evidence="2 3">
    <name type="scientific">Aureimonas glaciei</name>
    <dbReference type="NCBI Taxonomy" id="1776957"/>
    <lineage>
        <taxon>Bacteria</taxon>
        <taxon>Pseudomonadati</taxon>
        <taxon>Pseudomonadota</taxon>
        <taxon>Alphaproteobacteria</taxon>
        <taxon>Hyphomicrobiales</taxon>
        <taxon>Aurantimonadaceae</taxon>
        <taxon>Aureimonas</taxon>
    </lineage>
</organism>
<evidence type="ECO:0000313" key="2">
    <source>
        <dbReference type="EMBL" id="GGD15481.1"/>
    </source>
</evidence>
<proteinExistence type="predicted"/>
<accession>A0A916XVX8</accession>
<dbReference type="Proteomes" id="UP000613160">
    <property type="component" value="Unassembled WGS sequence"/>
</dbReference>
<reference evidence="2" key="1">
    <citation type="journal article" date="2014" name="Int. J. Syst. Evol. Microbiol.">
        <title>Complete genome sequence of Corynebacterium casei LMG S-19264T (=DSM 44701T), isolated from a smear-ripened cheese.</title>
        <authorList>
            <consortium name="US DOE Joint Genome Institute (JGI-PGF)"/>
            <person name="Walter F."/>
            <person name="Albersmeier A."/>
            <person name="Kalinowski J."/>
            <person name="Ruckert C."/>
        </authorList>
    </citation>
    <scope>NUCLEOTIDE SEQUENCE</scope>
    <source>
        <strain evidence="2">CGMCC 1.15493</strain>
    </source>
</reference>
<feature type="compositionally biased region" description="Basic and acidic residues" evidence="1">
    <location>
        <begin position="19"/>
        <end position="30"/>
    </location>
</feature>
<reference evidence="2" key="2">
    <citation type="submission" date="2020-09" db="EMBL/GenBank/DDBJ databases">
        <authorList>
            <person name="Sun Q."/>
            <person name="Zhou Y."/>
        </authorList>
    </citation>
    <scope>NUCLEOTIDE SEQUENCE</scope>
    <source>
        <strain evidence="2">CGMCC 1.15493</strain>
    </source>
</reference>